<dbReference type="SUPFAM" id="SSF52540">
    <property type="entry name" value="P-loop containing nucleoside triphosphate hydrolases"/>
    <property type="match status" value="1"/>
</dbReference>
<gene>
    <name evidence="6" type="ORF">S101395_04277</name>
</gene>
<dbReference type="CDD" id="cd03235">
    <property type="entry name" value="ABC_Metallic_Cations"/>
    <property type="match status" value="1"/>
</dbReference>
<keyword evidence="4 6" id="KW-0067">ATP-binding</keyword>
<organism evidence="6 7">
    <name type="scientific">Bacillus sonorensis</name>
    <dbReference type="NCBI Taxonomy" id="119858"/>
    <lineage>
        <taxon>Bacteria</taxon>
        <taxon>Bacillati</taxon>
        <taxon>Bacillota</taxon>
        <taxon>Bacilli</taxon>
        <taxon>Bacillales</taxon>
        <taxon>Bacillaceae</taxon>
        <taxon>Bacillus</taxon>
    </lineage>
</organism>
<dbReference type="Pfam" id="PF00005">
    <property type="entry name" value="ABC_tran"/>
    <property type="match status" value="1"/>
</dbReference>
<dbReference type="InterPro" id="IPR050153">
    <property type="entry name" value="Metal_Ion_Import_ABC"/>
</dbReference>
<evidence type="ECO:0000256" key="4">
    <source>
        <dbReference type="ARBA" id="ARBA00022840"/>
    </source>
</evidence>
<dbReference type="SMART" id="SM00382">
    <property type="entry name" value="AAA"/>
    <property type="match status" value="1"/>
</dbReference>
<reference evidence="6 7" key="1">
    <citation type="submission" date="2017-06" db="EMBL/GenBank/DDBJ databases">
        <title>Genome sequence of Bacillus sonorensis strain SRCM101395.</title>
        <authorList>
            <person name="Cho S.H."/>
        </authorList>
    </citation>
    <scope>NUCLEOTIDE SEQUENCE [LARGE SCALE GENOMIC DNA]</scope>
    <source>
        <strain evidence="6 7">SRCM101395</strain>
    </source>
</reference>
<dbReference type="GO" id="GO:0005524">
    <property type="term" value="F:ATP binding"/>
    <property type="evidence" value="ECO:0007669"/>
    <property type="project" value="UniProtKB-KW"/>
</dbReference>
<dbReference type="PANTHER" id="PTHR42734">
    <property type="entry name" value="METAL TRANSPORT SYSTEM ATP-BINDING PROTEIN TM_0124-RELATED"/>
    <property type="match status" value="1"/>
</dbReference>
<evidence type="ECO:0000256" key="3">
    <source>
        <dbReference type="ARBA" id="ARBA00022741"/>
    </source>
</evidence>
<dbReference type="Proteomes" id="UP000196877">
    <property type="component" value="Chromosome"/>
</dbReference>
<keyword evidence="2" id="KW-0813">Transport</keyword>
<evidence type="ECO:0000256" key="2">
    <source>
        <dbReference type="ARBA" id="ARBA00022448"/>
    </source>
</evidence>
<accession>A0ABN5AMR6</accession>
<dbReference type="EMBL" id="CP021920">
    <property type="protein sequence ID" value="ASB90779.1"/>
    <property type="molecule type" value="Genomic_DNA"/>
</dbReference>
<protein>
    <submittedName>
        <fullName evidence="6">Galactose/methyl galactoside import ATP-binding protein MglA</fullName>
    </submittedName>
</protein>
<evidence type="ECO:0000259" key="5">
    <source>
        <dbReference type="PROSITE" id="PS50893"/>
    </source>
</evidence>
<feature type="domain" description="ABC transporter" evidence="5">
    <location>
        <begin position="8"/>
        <end position="240"/>
    </location>
</feature>
<dbReference type="Gene3D" id="3.40.50.300">
    <property type="entry name" value="P-loop containing nucleotide triphosphate hydrolases"/>
    <property type="match status" value="1"/>
</dbReference>
<name>A0ABN5AMR6_9BACI</name>
<keyword evidence="3" id="KW-0547">Nucleotide-binding</keyword>
<evidence type="ECO:0000313" key="6">
    <source>
        <dbReference type="EMBL" id="ASB90779.1"/>
    </source>
</evidence>
<proteinExistence type="inferred from homology"/>
<sequence>MTAMKQALTVKDLYVSYHGSEALHDINFSIDQGKMAGIIGPNGAGKSTLLKAILELIPKDKGEVRLLERPLKEIRRKIAYVPQRNDMDWTFPINVLDTVLLGTYPELGPIRRPKKSHKDWAHHCLEKVGMAAFSKRQIGELSGGQQQRVFLARALAQKAELFCLDEPFVGIDVTSEEMIVGILQELRDEGKTVLVVHHDLSKADSYFNELILLNKKLIQKGPVSEILEPDVMMKAYESQLSFLQTKRGAI</sequence>
<dbReference type="PROSITE" id="PS50893">
    <property type="entry name" value="ABC_TRANSPORTER_2"/>
    <property type="match status" value="1"/>
</dbReference>
<comment type="similarity">
    <text evidence="1">Belongs to the ABC transporter superfamily.</text>
</comment>
<evidence type="ECO:0000313" key="7">
    <source>
        <dbReference type="Proteomes" id="UP000196877"/>
    </source>
</evidence>
<dbReference type="InterPro" id="IPR003593">
    <property type="entry name" value="AAA+_ATPase"/>
</dbReference>
<keyword evidence="7" id="KW-1185">Reference proteome</keyword>
<dbReference type="PROSITE" id="PS00211">
    <property type="entry name" value="ABC_TRANSPORTER_1"/>
    <property type="match status" value="1"/>
</dbReference>
<dbReference type="InterPro" id="IPR003439">
    <property type="entry name" value="ABC_transporter-like_ATP-bd"/>
</dbReference>
<dbReference type="InterPro" id="IPR027417">
    <property type="entry name" value="P-loop_NTPase"/>
</dbReference>
<evidence type="ECO:0000256" key="1">
    <source>
        <dbReference type="ARBA" id="ARBA00005417"/>
    </source>
</evidence>
<dbReference type="InterPro" id="IPR017871">
    <property type="entry name" value="ABC_transporter-like_CS"/>
</dbReference>
<dbReference type="PANTHER" id="PTHR42734:SF5">
    <property type="entry name" value="IRON TRANSPORT SYSTEM ATP-BINDING PROTEIN HI_0361-RELATED"/>
    <property type="match status" value="1"/>
</dbReference>